<accession>A0ABQ8JVF8</accession>
<dbReference type="InterPro" id="IPR002213">
    <property type="entry name" value="UDP_glucos_trans"/>
</dbReference>
<dbReference type="PANTHER" id="PTHR48043">
    <property type="entry name" value="EG:EG0003.4 PROTEIN-RELATED"/>
    <property type="match status" value="1"/>
</dbReference>
<keyword evidence="5" id="KW-1185">Reference proteome</keyword>
<evidence type="ECO:0000256" key="2">
    <source>
        <dbReference type="ARBA" id="ARBA00022676"/>
    </source>
</evidence>
<evidence type="ECO:0000313" key="5">
    <source>
        <dbReference type="Proteomes" id="UP000887458"/>
    </source>
</evidence>
<organism evidence="4 5">
    <name type="scientific">Dermatophagoides pteronyssinus</name>
    <name type="common">European house dust mite</name>
    <dbReference type="NCBI Taxonomy" id="6956"/>
    <lineage>
        <taxon>Eukaryota</taxon>
        <taxon>Metazoa</taxon>
        <taxon>Ecdysozoa</taxon>
        <taxon>Arthropoda</taxon>
        <taxon>Chelicerata</taxon>
        <taxon>Arachnida</taxon>
        <taxon>Acari</taxon>
        <taxon>Acariformes</taxon>
        <taxon>Sarcoptiformes</taxon>
        <taxon>Astigmata</taxon>
        <taxon>Psoroptidia</taxon>
        <taxon>Analgoidea</taxon>
        <taxon>Pyroglyphidae</taxon>
        <taxon>Dermatophagoidinae</taxon>
        <taxon>Dermatophagoides</taxon>
    </lineage>
</organism>
<dbReference type="CDD" id="cd03784">
    <property type="entry name" value="GT1_Gtf-like"/>
    <property type="match status" value="1"/>
</dbReference>
<evidence type="ECO:0000313" key="4">
    <source>
        <dbReference type="EMBL" id="KAH9426400.1"/>
    </source>
</evidence>
<proteinExistence type="inferred from homology"/>
<dbReference type="Proteomes" id="UP000887458">
    <property type="component" value="Unassembled WGS sequence"/>
</dbReference>
<dbReference type="EMBL" id="NJHN03000010">
    <property type="protein sequence ID" value="KAH9426400.1"/>
    <property type="molecule type" value="Genomic_DNA"/>
</dbReference>
<keyword evidence="2" id="KW-0328">Glycosyltransferase</keyword>
<reference evidence="4 5" key="1">
    <citation type="journal article" date="2018" name="J. Allergy Clin. Immunol.">
        <title>High-quality assembly of Dermatophagoides pteronyssinus genome and transcriptome reveals a wide range of novel allergens.</title>
        <authorList>
            <person name="Liu X.Y."/>
            <person name="Yang K.Y."/>
            <person name="Wang M.Q."/>
            <person name="Kwok J.S."/>
            <person name="Zeng X."/>
            <person name="Yang Z."/>
            <person name="Xiao X.J."/>
            <person name="Lau C.P."/>
            <person name="Li Y."/>
            <person name="Huang Z.M."/>
            <person name="Ba J.G."/>
            <person name="Yim A.K."/>
            <person name="Ouyang C.Y."/>
            <person name="Ngai S.M."/>
            <person name="Chan T.F."/>
            <person name="Leung E.L."/>
            <person name="Liu L."/>
            <person name="Liu Z.G."/>
            <person name="Tsui S.K."/>
        </authorList>
    </citation>
    <scope>NUCLEOTIDE SEQUENCE [LARGE SCALE GENOMIC DNA]</scope>
    <source>
        <strain evidence="4">Derp</strain>
    </source>
</reference>
<comment type="similarity">
    <text evidence="1">Belongs to the UDP-glycosyltransferase family.</text>
</comment>
<dbReference type="SUPFAM" id="SSF53756">
    <property type="entry name" value="UDP-Glycosyltransferase/glycogen phosphorylase"/>
    <property type="match status" value="1"/>
</dbReference>
<sequence length="441" mass="51782">MKILFHPLESWGHMNASIGVAQIMFKRGHQIIFAITENVRGQFEKHGFEEIILHTISTPSLSNYQQNDCVDFLLNSTDLFREKDPFKKYSMFQKVFEIRAQEILQTEQQLKKILNDEQPDLILVDQILISPMIIQSGIPWILIFSCNPLSFRNDNRLPPPFSGLPTNDQSLWQKYRNEFQRTYHHYVLSNQNFLMKYFGFETLEYNGITPPSPYLNIYGYPEELDYNKIAPMPDNCFRIDTFCRMENENFEIDQEFLKRLQPNSKLIYISLGTLASIRFDMIKKILMILSKTKHGYIVSKGRFDDGFKLPLNMFGDEHLPQTKVLPLVDLVITHGGNNTVTESLFFGKPMILMPFFADQYDNAQRLHELGYGSRLDPFNYQQNELIEQVERLLFDQQINQRLKNLSKRMQTSNLREKLSKNLEKIVNEFKSSNDKANRNNL</sequence>
<evidence type="ECO:0000256" key="1">
    <source>
        <dbReference type="ARBA" id="ARBA00009995"/>
    </source>
</evidence>
<gene>
    <name evidence="4" type="ORF">DERP_010968</name>
</gene>
<dbReference type="Pfam" id="PF00201">
    <property type="entry name" value="UDPGT"/>
    <property type="match status" value="1"/>
</dbReference>
<dbReference type="Gene3D" id="3.40.50.2000">
    <property type="entry name" value="Glycogen Phosphorylase B"/>
    <property type="match status" value="2"/>
</dbReference>
<dbReference type="InterPro" id="IPR050271">
    <property type="entry name" value="UDP-glycosyltransferase"/>
</dbReference>
<evidence type="ECO:0000256" key="3">
    <source>
        <dbReference type="ARBA" id="ARBA00022679"/>
    </source>
</evidence>
<name>A0ABQ8JVF8_DERPT</name>
<keyword evidence="3" id="KW-0808">Transferase</keyword>
<reference evidence="4 5" key="2">
    <citation type="journal article" date="2022" name="Mol. Biol. Evol.">
        <title>Comparative Genomics Reveals Insights into the Divergent Evolution of Astigmatic Mites and Household Pest Adaptations.</title>
        <authorList>
            <person name="Xiong Q."/>
            <person name="Wan A.T."/>
            <person name="Liu X."/>
            <person name="Fung C.S."/>
            <person name="Xiao X."/>
            <person name="Malainual N."/>
            <person name="Hou J."/>
            <person name="Wang L."/>
            <person name="Wang M."/>
            <person name="Yang K.Y."/>
            <person name="Cui Y."/>
            <person name="Leung E.L."/>
            <person name="Nong W."/>
            <person name="Shin S.K."/>
            <person name="Au S.W."/>
            <person name="Jeong K.Y."/>
            <person name="Chew F.T."/>
            <person name="Hui J.H."/>
            <person name="Leung T.F."/>
            <person name="Tungtrongchitr A."/>
            <person name="Zhong N."/>
            <person name="Liu Z."/>
            <person name="Tsui S.K."/>
        </authorList>
    </citation>
    <scope>NUCLEOTIDE SEQUENCE [LARGE SCALE GENOMIC DNA]</scope>
    <source>
        <strain evidence="4">Derp</strain>
    </source>
</reference>
<dbReference type="PANTHER" id="PTHR48043:SF145">
    <property type="entry name" value="FI06409P-RELATED"/>
    <property type="match status" value="1"/>
</dbReference>
<comment type="caution">
    <text evidence="4">The sequence shown here is derived from an EMBL/GenBank/DDBJ whole genome shotgun (WGS) entry which is preliminary data.</text>
</comment>
<protein>
    <submittedName>
        <fullName evidence="4">Uncharacterized protein</fullName>
    </submittedName>
</protein>